<comment type="similarity">
    <text evidence="1">Belongs to the AB hydrolase superfamily.</text>
</comment>
<comment type="caution">
    <text evidence="3">The sequence shown here is derived from an EMBL/GenBank/DDBJ whole genome shotgun (WGS) entry which is preliminary data.</text>
</comment>
<dbReference type="GO" id="GO:0016787">
    <property type="term" value="F:hydrolase activity"/>
    <property type="evidence" value="ECO:0007669"/>
    <property type="project" value="UniProtKB-KW"/>
</dbReference>
<sequence length="263" mass="29219">MKDILKRNNVRVFGEGKKPMLFAHGYGCDQNVWTSITPAFEKDYQLIVFDYVGAGGSDLSAYDKERYSTLKGYSKDVLEICDALSLKEVIFIGHSVSAMIGVLAANDRPELFSKLVFLGPSPRYINDEGYVSAFERDDLEGLFEMMDNNYLGWSQALAPQIMANPERPELGQTLSNSFCATDPEIAKQFARVTFLSDNRADLEKLTVPSLTLQCAEDIIAPLAVGEFVNTHTRNNQLVILKATGHCSHMSAPEETIEAIKSFI</sequence>
<keyword evidence="3" id="KW-0378">Hydrolase</keyword>
<dbReference type="EMBL" id="SBIW01000006">
    <property type="protein sequence ID" value="RWY51229.1"/>
    <property type="molecule type" value="Genomic_DNA"/>
</dbReference>
<reference evidence="3 4" key="1">
    <citation type="submission" date="2019-01" db="EMBL/GenBank/DDBJ databases">
        <title>Mucilaginibacter antarcticum sp. nov., isolated from antarctic soil.</title>
        <authorList>
            <person name="Yan Y.-Q."/>
            <person name="Du Z.-J."/>
        </authorList>
    </citation>
    <scope>NUCLEOTIDE SEQUENCE [LARGE SCALE GENOMIC DNA]</scope>
    <source>
        <strain evidence="3 4">F01003</strain>
    </source>
</reference>
<evidence type="ECO:0000313" key="3">
    <source>
        <dbReference type="EMBL" id="RWY51229.1"/>
    </source>
</evidence>
<accession>A0A444MNF0</accession>
<protein>
    <submittedName>
        <fullName evidence="3">Alpha/beta hydrolase</fullName>
    </submittedName>
</protein>
<proteinExistence type="inferred from homology"/>
<keyword evidence="4" id="KW-1185">Reference proteome</keyword>
<dbReference type="Pfam" id="PF00561">
    <property type="entry name" value="Abhydrolase_1"/>
    <property type="match status" value="1"/>
</dbReference>
<dbReference type="OrthoDB" id="9780932at2"/>
<organism evidence="3 4">
    <name type="scientific">Mucilaginibacter gilvus</name>
    <dbReference type="NCBI Taxonomy" id="2305909"/>
    <lineage>
        <taxon>Bacteria</taxon>
        <taxon>Pseudomonadati</taxon>
        <taxon>Bacteroidota</taxon>
        <taxon>Sphingobacteriia</taxon>
        <taxon>Sphingobacteriales</taxon>
        <taxon>Sphingobacteriaceae</taxon>
        <taxon>Mucilaginibacter</taxon>
    </lineage>
</organism>
<dbReference type="AlphaFoldDB" id="A0A444MNF0"/>
<dbReference type="InterPro" id="IPR000073">
    <property type="entry name" value="AB_hydrolase_1"/>
</dbReference>
<dbReference type="Gene3D" id="3.40.50.1820">
    <property type="entry name" value="alpha/beta hydrolase"/>
    <property type="match status" value="1"/>
</dbReference>
<dbReference type="Proteomes" id="UP000286701">
    <property type="component" value="Unassembled WGS sequence"/>
</dbReference>
<evidence type="ECO:0000259" key="2">
    <source>
        <dbReference type="Pfam" id="PF00561"/>
    </source>
</evidence>
<dbReference type="SUPFAM" id="SSF53474">
    <property type="entry name" value="alpha/beta-Hydrolases"/>
    <property type="match status" value="1"/>
</dbReference>
<evidence type="ECO:0000313" key="4">
    <source>
        <dbReference type="Proteomes" id="UP000286701"/>
    </source>
</evidence>
<dbReference type="RefSeq" id="WP_128534648.1">
    <property type="nucleotide sequence ID" value="NZ_SBIW01000006.1"/>
</dbReference>
<dbReference type="InterPro" id="IPR029058">
    <property type="entry name" value="AB_hydrolase_fold"/>
</dbReference>
<name>A0A444MNF0_9SPHI</name>
<evidence type="ECO:0000256" key="1">
    <source>
        <dbReference type="ARBA" id="ARBA00008645"/>
    </source>
</evidence>
<gene>
    <name evidence="3" type="ORF">EPL05_14305</name>
</gene>
<dbReference type="PANTHER" id="PTHR43039">
    <property type="entry name" value="ESTERASE-RELATED"/>
    <property type="match status" value="1"/>
</dbReference>
<feature type="domain" description="AB hydrolase-1" evidence="2">
    <location>
        <begin position="18"/>
        <end position="251"/>
    </location>
</feature>